<protein>
    <submittedName>
        <fullName evidence="2">Uncharacterized protein</fullName>
    </submittedName>
</protein>
<feature type="region of interest" description="Disordered" evidence="1">
    <location>
        <begin position="318"/>
        <end position="352"/>
    </location>
</feature>
<reference evidence="2" key="1">
    <citation type="submission" date="2021-05" db="EMBL/GenBank/DDBJ databases">
        <title>The genome of the haptophyte Pavlova lutheri (Diacronema luteri, Pavlovales) - a model for lipid biosynthesis in eukaryotic algae.</title>
        <authorList>
            <person name="Hulatt C.J."/>
            <person name="Posewitz M.C."/>
        </authorList>
    </citation>
    <scope>NUCLEOTIDE SEQUENCE</scope>
    <source>
        <strain evidence="2">NIVA-4/92</strain>
    </source>
</reference>
<evidence type="ECO:0000313" key="3">
    <source>
        <dbReference type="Proteomes" id="UP000751190"/>
    </source>
</evidence>
<organism evidence="2 3">
    <name type="scientific">Diacronema lutheri</name>
    <name type="common">Unicellular marine alga</name>
    <name type="synonym">Monochrysis lutheri</name>
    <dbReference type="NCBI Taxonomy" id="2081491"/>
    <lineage>
        <taxon>Eukaryota</taxon>
        <taxon>Haptista</taxon>
        <taxon>Haptophyta</taxon>
        <taxon>Pavlovophyceae</taxon>
        <taxon>Pavlovales</taxon>
        <taxon>Pavlovaceae</taxon>
        <taxon>Diacronema</taxon>
    </lineage>
</organism>
<feature type="region of interest" description="Disordered" evidence="1">
    <location>
        <begin position="393"/>
        <end position="444"/>
    </location>
</feature>
<dbReference type="EMBL" id="JAGTXO010000018">
    <property type="protein sequence ID" value="KAG8462997.1"/>
    <property type="molecule type" value="Genomic_DNA"/>
</dbReference>
<keyword evidence="3" id="KW-1185">Reference proteome</keyword>
<proteinExistence type="predicted"/>
<sequence>MVRLLSQVGGVRVAAVAECHVRRDESPAARDAPPMTLSQARMRFGEDESNTLAATGVVLTRPFLQGLALPAVKALCRNAGLPTNANKTVLIRALCRPSRRSMRLVAIDAQLTGQRKPPRLLSDVEAALEVAGFNPRRTSPCLRTALLDASAPFRAGHLETGFVLCSAPCAKCGVREITSTVHDVAQDALRGSRCGDCGALNYVRGLCVGRPHFALLAATDAHSCGSNSCCSLRAQPPLPRALDLAGELRGRTARLGDVPTARGSVPLAATSVEELPFVSTCYTAPRAGDDEEAPQLYAVEPDEAPTPVAPWHRAEALAATAAASPHTSTPQDEGGDRSPPFSRRMSAPRRFGDARVGKARTGALRAPRTGASIEHAVAVSRSVMRSAAVAVQRPCSSALDLSPKAESPPPSRASVPTSPPAKRRRLASEQTLMGSVHHTPGTQRARTVSAWDRLCTLPALHLEL</sequence>
<evidence type="ECO:0000313" key="2">
    <source>
        <dbReference type="EMBL" id="KAG8462997.1"/>
    </source>
</evidence>
<dbReference type="AlphaFoldDB" id="A0A8J6C5W3"/>
<name>A0A8J6C5W3_DIALT</name>
<gene>
    <name evidence="2" type="ORF">KFE25_001770</name>
</gene>
<accession>A0A8J6C5W3</accession>
<comment type="caution">
    <text evidence="2">The sequence shown here is derived from an EMBL/GenBank/DDBJ whole genome shotgun (WGS) entry which is preliminary data.</text>
</comment>
<evidence type="ECO:0000256" key="1">
    <source>
        <dbReference type="SAM" id="MobiDB-lite"/>
    </source>
</evidence>
<dbReference type="Proteomes" id="UP000751190">
    <property type="component" value="Unassembled WGS sequence"/>
</dbReference>